<dbReference type="SUPFAM" id="SSF48403">
    <property type="entry name" value="Ankyrin repeat"/>
    <property type="match status" value="1"/>
</dbReference>
<dbReference type="AlphaFoldDB" id="A0A8C7PM67"/>
<dbReference type="InterPro" id="IPR052089">
    <property type="entry name" value="Ankyrin-BTB/POZ_domain"/>
</dbReference>
<gene>
    <name evidence="5" type="primary">abtb2b</name>
</gene>
<dbReference type="InterPro" id="IPR009072">
    <property type="entry name" value="Histone-fold"/>
</dbReference>
<dbReference type="Pfam" id="PF00651">
    <property type="entry name" value="BTB"/>
    <property type="match status" value="1"/>
</dbReference>
<dbReference type="SUPFAM" id="SSF47113">
    <property type="entry name" value="Histone-fold"/>
    <property type="match status" value="2"/>
</dbReference>
<name>A0A8C7PM67_ONCMY</name>
<keyword evidence="6" id="KW-1185">Reference proteome</keyword>
<feature type="repeat" description="ANK" evidence="3">
    <location>
        <begin position="537"/>
        <end position="569"/>
    </location>
</feature>
<dbReference type="CDD" id="cd22913">
    <property type="entry name" value="HFD_ABTB2-like"/>
    <property type="match status" value="1"/>
</dbReference>
<evidence type="ECO:0000313" key="6">
    <source>
        <dbReference type="Proteomes" id="UP000694395"/>
    </source>
</evidence>
<dbReference type="Pfam" id="PF26281">
    <property type="entry name" value="Histone_ABTB"/>
    <property type="match status" value="1"/>
</dbReference>
<dbReference type="SMART" id="SM00248">
    <property type="entry name" value="ANK"/>
    <property type="match status" value="4"/>
</dbReference>
<sequence>MARRLKKNRKISTLEDLTLDSGYGAGDSCKSLSLSSSKSNSQPFVTAPHRGNWWYYSGSMNSRNNSWDTVNTVLPEDPEDIFSKCPRLPELEEFPWTEDEVGKILRKVAGNVTGASAFPVPTLSNEAVRRLSTLLRRALIRISREAQRLSVMHCRCTRFEVQSAMRLVLSWALAEHCISATVKAISMYSMSAGELLRKGKSARCGLSFSVGRFFRWMVDTRISVRIHEYAAICLTACMEALVEEAGARVMIAERGHSRVDTASGCAPVSVEALEGVVNNDAELWGVLQHYEHLICGKNANALISPSPSPSPCVSLLGDLVSRAMHHMQRLSSVRPGLSPARHTRPQQIVSWLPDALHTLYYFLRCPQMESMENPNLDPPRMALSKERPFLLLPPLMEWMRVAIVHAEHRRSLLVDSDDVRQTARQLLPGMDCEPRQLKPECCFSSFKRLDSKAATDKFHLDLGFRMLNCGRTDLIGQAIDLLGPDGVNSMDDQGMTPLMYACSAGDEALVQMLIDAGANLDVPACSSKQPSVHPDSRHWAALTFAVLHGHISVVQLLLDAGANVEGAAVRNGQESTADTPLQLASAAGNYEMVSLLLTRGADPLSKTHDGNALTSSLYEDMNCFSHAAAHGHRNVLRKLLTQPQQVKEDVLSLEEILAEGVEGEDAYPLPSLMKALQEASYYSAEHGYLDVTMELRALGVPWKLHVWLESLRVAQQQSRASVTLSLLREFTSIREEDYCHELVSLGLPLMFTILRTTKNDAITQQLAAIFSHCFGPAPLPAIPEMKATLSAQLDPHFLNNMEMSDVTFLVEGKPFYAHKVLLITASDRFKSLLASSGPDGTKDIEISDVKYNVFQLLSAASVFQLGALQRHCEIICSQSIDLENAVSIYRTAKAHAASVLSSFCEGFFLQHMAGLLEREAFRSLLLGPMGARWVTEMGSGPKMVPPRGDSPLEELETTLARRLRSLYITSRV</sequence>
<dbReference type="InterPro" id="IPR036770">
    <property type="entry name" value="Ankyrin_rpt-contain_sf"/>
</dbReference>
<dbReference type="PROSITE" id="PS50297">
    <property type="entry name" value="ANK_REP_REGION"/>
    <property type="match status" value="3"/>
</dbReference>
<organism evidence="5 6">
    <name type="scientific">Oncorhynchus mykiss</name>
    <name type="common">Rainbow trout</name>
    <name type="synonym">Salmo gairdneri</name>
    <dbReference type="NCBI Taxonomy" id="8022"/>
    <lineage>
        <taxon>Eukaryota</taxon>
        <taxon>Metazoa</taxon>
        <taxon>Chordata</taxon>
        <taxon>Craniata</taxon>
        <taxon>Vertebrata</taxon>
        <taxon>Euteleostomi</taxon>
        <taxon>Actinopterygii</taxon>
        <taxon>Neopterygii</taxon>
        <taxon>Teleostei</taxon>
        <taxon>Protacanthopterygii</taxon>
        <taxon>Salmoniformes</taxon>
        <taxon>Salmonidae</taxon>
        <taxon>Salmoninae</taxon>
        <taxon>Oncorhynchus</taxon>
    </lineage>
</organism>
<dbReference type="Gene3D" id="1.10.20.10">
    <property type="entry name" value="Histone, subunit A"/>
    <property type="match status" value="1"/>
</dbReference>
<dbReference type="InterPro" id="IPR059008">
    <property type="entry name" value="ABTB2/3_histone"/>
</dbReference>
<dbReference type="FunFam" id="1.25.40.20:FF:000045">
    <property type="entry name" value="Ankyrin repeat and BTB/POZ domain-containing protein 2"/>
    <property type="match status" value="1"/>
</dbReference>
<accession>A0A8C7PM67</accession>
<keyword evidence="1" id="KW-0677">Repeat</keyword>
<dbReference type="PANTHER" id="PTHR46071:SF3">
    <property type="entry name" value="ANKYRIN REPEAT AND BTB_POZ DOMAIN-CONTAINING PROTEIN 2"/>
    <property type="match status" value="1"/>
</dbReference>
<dbReference type="InterPro" id="IPR011333">
    <property type="entry name" value="SKP1/BTB/POZ_sf"/>
</dbReference>
<dbReference type="Proteomes" id="UP000694395">
    <property type="component" value="Chromosome 2"/>
</dbReference>
<feature type="repeat" description="ANK" evidence="3">
    <location>
        <begin position="576"/>
        <end position="608"/>
    </location>
</feature>
<dbReference type="SUPFAM" id="SSF54695">
    <property type="entry name" value="POZ domain"/>
    <property type="match status" value="1"/>
</dbReference>
<evidence type="ECO:0000256" key="1">
    <source>
        <dbReference type="ARBA" id="ARBA00022737"/>
    </source>
</evidence>
<reference evidence="5" key="1">
    <citation type="submission" date="2020-07" db="EMBL/GenBank/DDBJ databases">
        <title>A long reads based de novo assembly of the rainbow trout Arlee double haploid line genome.</title>
        <authorList>
            <person name="Gao G."/>
            <person name="Palti Y."/>
        </authorList>
    </citation>
    <scope>NUCLEOTIDE SEQUENCE [LARGE SCALE GENOMIC DNA]</scope>
</reference>
<dbReference type="GO" id="GO:0046982">
    <property type="term" value="F:protein heterodimerization activity"/>
    <property type="evidence" value="ECO:0007669"/>
    <property type="project" value="InterPro"/>
</dbReference>
<feature type="domain" description="BTB" evidence="4">
    <location>
        <begin position="804"/>
        <end position="857"/>
    </location>
</feature>
<feature type="repeat" description="ANK" evidence="3">
    <location>
        <begin position="493"/>
        <end position="525"/>
    </location>
</feature>
<dbReference type="Ensembl" id="ENSOMYT00000025983.2">
    <property type="protein sequence ID" value="ENSOMYP00000023729.1"/>
    <property type="gene ID" value="ENSOMYG00000011121.2"/>
</dbReference>
<dbReference type="Pfam" id="PF12796">
    <property type="entry name" value="Ank_2"/>
    <property type="match status" value="1"/>
</dbReference>
<dbReference type="Gene3D" id="1.25.40.20">
    <property type="entry name" value="Ankyrin repeat-containing domain"/>
    <property type="match status" value="1"/>
</dbReference>
<reference evidence="5" key="2">
    <citation type="submission" date="2025-08" db="UniProtKB">
        <authorList>
            <consortium name="Ensembl"/>
        </authorList>
    </citation>
    <scope>IDENTIFICATION</scope>
</reference>
<evidence type="ECO:0000259" key="4">
    <source>
        <dbReference type="PROSITE" id="PS50097"/>
    </source>
</evidence>
<dbReference type="PROSITE" id="PS50088">
    <property type="entry name" value="ANK_REPEAT"/>
    <property type="match status" value="3"/>
</dbReference>
<keyword evidence="2 3" id="KW-0040">ANK repeat</keyword>
<evidence type="ECO:0000256" key="3">
    <source>
        <dbReference type="PROSITE-ProRule" id="PRU00023"/>
    </source>
</evidence>
<dbReference type="Gene3D" id="3.30.710.10">
    <property type="entry name" value="Potassium Channel Kv1.1, Chain A"/>
    <property type="match status" value="1"/>
</dbReference>
<reference evidence="5" key="3">
    <citation type="submission" date="2025-09" db="UniProtKB">
        <authorList>
            <consortium name="Ensembl"/>
        </authorList>
    </citation>
    <scope>IDENTIFICATION</scope>
</reference>
<evidence type="ECO:0000256" key="2">
    <source>
        <dbReference type="ARBA" id="ARBA00023043"/>
    </source>
</evidence>
<dbReference type="PROSITE" id="PS50097">
    <property type="entry name" value="BTB"/>
    <property type="match status" value="1"/>
</dbReference>
<dbReference type="GeneTree" id="ENSGT00940000157661"/>
<dbReference type="FunFam" id="1.10.20.10:FF:000057">
    <property type="entry name" value="ankyrin repeat and BTB/POZ domain-containing protein 2"/>
    <property type="match status" value="1"/>
</dbReference>
<dbReference type="InterPro" id="IPR002110">
    <property type="entry name" value="Ankyrin_rpt"/>
</dbReference>
<dbReference type="Pfam" id="PF00023">
    <property type="entry name" value="Ank"/>
    <property type="match status" value="1"/>
</dbReference>
<proteinExistence type="predicted"/>
<dbReference type="PANTHER" id="PTHR46071">
    <property type="entry name" value="ANKYRIN REPEAT AND BTB/POZ DOMAIN-CONTAINING"/>
    <property type="match status" value="1"/>
</dbReference>
<dbReference type="InterPro" id="IPR000210">
    <property type="entry name" value="BTB/POZ_dom"/>
</dbReference>
<dbReference type="SMART" id="SM00225">
    <property type="entry name" value="BTB"/>
    <property type="match status" value="1"/>
</dbReference>
<protein>
    <submittedName>
        <fullName evidence="5">Ankyrin repeat and BTB (POZ) domain containing 2b</fullName>
    </submittedName>
</protein>
<evidence type="ECO:0000313" key="5">
    <source>
        <dbReference type="Ensembl" id="ENSOMYP00000023729.1"/>
    </source>
</evidence>